<evidence type="ECO:0000256" key="4">
    <source>
        <dbReference type="ARBA" id="ARBA00023136"/>
    </source>
</evidence>
<organism evidence="7 8">
    <name type="scientific">Desmophyllum pertusum</name>
    <dbReference type="NCBI Taxonomy" id="174260"/>
    <lineage>
        <taxon>Eukaryota</taxon>
        <taxon>Metazoa</taxon>
        <taxon>Cnidaria</taxon>
        <taxon>Anthozoa</taxon>
        <taxon>Hexacorallia</taxon>
        <taxon>Scleractinia</taxon>
        <taxon>Caryophylliina</taxon>
        <taxon>Caryophylliidae</taxon>
        <taxon>Desmophyllum</taxon>
    </lineage>
</organism>
<evidence type="ECO:0000313" key="8">
    <source>
        <dbReference type="Proteomes" id="UP001163046"/>
    </source>
</evidence>
<dbReference type="OrthoDB" id="6020287at2759"/>
<feature type="transmembrane region" description="Helical" evidence="5">
    <location>
        <begin position="43"/>
        <end position="60"/>
    </location>
</feature>
<dbReference type="Pfam" id="PF12698">
    <property type="entry name" value="ABC2_membrane_3"/>
    <property type="match status" value="1"/>
</dbReference>
<dbReference type="Proteomes" id="UP001163046">
    <property type="component" value="Unassembled WGS sequence"/>
</dbReference>
<evidence type="ECO:0000313" key="7">
    <source>
        <dbReference type="EMBL" id="KAJ7372706.1"/>
    </source>
</evidence>
<dbReference type="InterPro" id="IPR026082">
    <property type="entry name" value="ABCA"/>
</dbReference>
<keyword evidence="8" id="KW-1185">Reference proteome</keyword>
<sequence>MAFLASSFVVFLVQERTNKAKHVQFVSGVDPLSYWDSAYTWDLLNFLLPSLSILILVAAFEVPAYTGPRLGYLFLLLMLYGWAIIPLMYLFSFVFRTASTAFVVLTIFNIITGLATLLTVFILSIPGLDVLDVANALKWAFLVLPNYCLGQGIGDMFNNYNALDFFDKAVKMCLAIYPDRKFCEKYIRKKPAMSWSFRRITWPGTIPVLAAT</sequence>
<reference evidence="7" key="1">
    <citation type="submission" date="2023-01" db="EMBL/GenBank/DDBJ databases">
        <title>Genome assembly of the deep-sea coral Lophelia pertusa.</title>
        <authorList>
            <person name="Herrera S."/>
            <person name="Cordes E."/>
        </authorList>
    </citation>
    <scope>NUCLEOTIDE SEQUENCE</scope>
    <source>
        <strain evidence="7">USNM1676648</strain>
        <tissue evidence="7">Polyp</tissue>
    </source>
</reference>
<dbReference type="GO" id="GO:0140359">
    <property type="term" value="F:ABC-type transporter activity"/>
    <property type="evidence" value="ECO:0007669"/>
    <property type="project" value="InterPro"/>
</dbReference>
<dbReference type="AlphaFoldDB" id="A0A9W9Z046"/>
<evidence type="ECO:0000259" key="6">
    <source>
        <dbReference type="Pfam" id="PF12698"/>
    </source>
</evidence>
<evidence type="ECO:0000256" key="2">
    <source>
        <dbReference type="ARBA" id="ARBA00022692"/>
    </source>
</evidence>
<keyword evidence="2 5" id="KW-0812">Transmembrane</keyword>
<name>A0A9W9Z046_9CNID</name>
<dbReference type="PANTHER" id="PTHR19229">
    <property type="entry name" value="ATP-BINDING CASSETTE TRANSPORTER SUBFAMILY A ABCA"/>
    <property type="match status" value="1"/>
</dbReference>
<accession>A0A9W9Z046</accession>
<dbReference type="InterPro" id="IPR013525">
    <property type="entry name" value="ABC2_TM"/>
</dbReference>
<dbReference type="EMBL" id="MU826835">
    <property type="protein sequence ID" value="KAJ7372706.1"/>
    <property type="molecule type" value="Genomic_DNA"/>
</dbReference>
<proteinExistence type="predicted"/>
<dbReference type="GO" id="GO:0005319">
    <property type="term" value="F:lipid transporter activity"/>
    <property type="evidence" value="ECO:0007669"/>
    <property type="project" value="TreeGrafter"/>
</dbReference>
<dbReference type="GO" id="GO:0005524">
    <property type="term" value="F:ATP binding"/>
    <property type="evidence" value="ECO:0007669"/>
    <property type="project" value="UniProtKB-KW"/>
</dbReference>
<keyword evidence="4 5" id="KW-0472">Membrane</keyword>
<dbReference type="PANTHER" id="PTHR19229:SF250">
    <property type="entry name" value="ABC TRANSPORTER DOMAIN-CONTAINING PROTEIN-RELATED"/>
    <property type="match status" value="1"/>
</dbReference>
<keyword evidence="7" id="KW-0067">ATP-binding</keyword>
<gene>
    <name evidence="7" type="primary">ABCA3_4</name>
    <name evidence="7" type="ORF">OS493_017980</name>
</gene>
<evidence type="ECO:0000256" key="3">
    <source>
        <dbReference type="ARBA" id="ARBA00022989"/>
    </source>
</evidence>
<keyword evidence="3 5" id="KW-1133">Transmembrane helix</keyword>
<feature type="domain" description="ABC-2 type transporter transmembrane" evidence="6">
    <location>
        <begin position="2"/>
        <end position="164"/>
    </location>
</feature>
<comment type="subcellular location">
    <subcellularLocation>
        <location evidence="1">Membrane</location>
        <topology evidence="1">Multi-pass membrane protein</topology>
    </subcellularLocation>
</comment>
<evidence type="ECO:0000256" key="1">
    <source>
        <dbReference type="ARBA" id="ARBA00004141"/>
    </source>
</evidence>
<feature type="transmembrane region" description="Helical" evidence="5">
    <location>
        <begin position="101"/>
        <end position="123"/>
    </location>
</feature>
<comment type="caution">
    <text evidence="7">The sequence shown here is derived from an EMBL/GenBank/DDBJ whole genome shotgun (WGS) entry which is preliminary data.</text>
</comment>
<dbReference type="GO" id="GO:0016020">
    <property type="term" value="C:membrane"/>
    <property type="evidence" value="ECO:0007669"/>
    <property type="project" value="UniProtKB-SubCell"/>
</dbReference>
<keyword evidence="7" id="KW-0547">Nucleotide-binding</keyword>
<evidence type="ECO:0000256" key="5">
    <source>
        <dbReference type="SAM" id="Phobius"/>
    </source>
</evidence>
<protein>
    <submittedName>
        <fullName evidence="7">ATP-binding cassette sub- A member 3</fullName>
    </submittedName>
</protein>
<feature type="transmembrane region" description="Helical" evidence="5">
    <location>
        <begin position="72"/>
        <end position="95"/>
    </location>
</feature>